<evidence type="ECO:0000256" key="1">
    <source>
        <dbReference type="SAM" id="MobiDB-lite"/>
    </source>
</evidence>
<organism evidence="3 4">
    <name type="scientific">Trichoderma asperellum</name>
    <name type="common">Filamentous fungus</name>
    <dbReference type="NCBI Taxonomy" id="101201"/>
    <lineage>
        <taxon>Eukaryota</taxon>
        <taxon>Fungi</taxon>
        <taxon>Dikarya</taxon>
        <taxon>Ascomycota</taxon>
        <taxon>Pezizomycotina</taxon>
        <taxon>Sordariomycetes</taxon>
        <taxon>Hypocreomycetidae</taxon>
        <taxon>Hypocreales</taxon>
        <taxon>Hypocreaceae</taxon>
        <taxon>Trichoderma</taxon>
    </lineage>
</organism>
<protein>
    <submittedName>
        <fullName evidence="3">Uncharacterized protein</fullName>
    </submittedName>
</protein>
<evidence type="ECO:0000313" key="3">
    <source>
        <dbReference type="EMBL" id="GFP54538.1"/>
    </source>
</evidence>
<evidence type="ECO:0000313" key="4">
    <source>
        <dbReference type="Proteomes" id="UP000517252"/>
    </source>
</evidence>
<reference evidence="3 4" key="1">
    <citation type="submission" date="2020-07" db="EMBL/GenBank/DDBJ databases">
        <title>Trichoderma asperellum IC-1 whole genome shotgun sequence.</title>
        <authorList>
            <person name="Kanamasa S."/>
            <person name="Takahashi H."/>
        </authorList>
    </citation>
    <scope>NUCLEOTIDE SEQUENCE [LARGE SCALE GENOMIC DNA]</scope>
    <source>
        <strain evidence="3 4">IC-1</strain>
    </source>
</reference>
<accession>A0A6V8QU33</accession>
<feature type="region of interest" description="Disordered" evidence="1">
    <location>
        <begin position="205"/>
        <end position="250"/>
    </location>
</feature>
<sequence length="250" mass="26430">MESILLLTRAAWLLCPDAAPLCRYVQYILCLKRGPASNAQCQLGCVAGGMWAKLVAPFASSSSHTVLLGRRHSALLTPIGRCHGALYSLWPFCAPLWLPVALAVALAGSPAGSPTGLQLQMCLGAAHWLAAPAHRLFGPPLAMPPNHAHPPTTHKLSMLLQPRALCSLLYSPPIHGEPLLATNQPTNRPTGWLAVQCSQYTVQSSAAPTPLGTQKSVPARRPAGLQQTVSSFNPGRCPSPLPFSNSPSPP</sequence>
<gene>
    <name evidence="3" type="ORF">TASIC1_0004016200</name>
</gene>
<name>A0A6V8QU33_TRIAP</name>
<dbReference type="AlphaFoldDB" id="A0A6V8QU33"/>
<dbReference type="EMBL" id="BLZH01000004">
    <property type="protein sequence ID" value="GFP54538.1"/>
    <property type="molecule type" value="Genomic_DNA"/>
</dbReference>
<comment type="caution">
    <text evidence="3">The sequence shown here is derived from an EMBL/GenBank/DDBJ whole genome shotgun (WGS) entry which is preliminary data.</text>
</comment>
<feature type="signal peptide" evidence="2">
    <location>
        <begin position="1"/>
        <end position="18"/>
    </location>
</feature>
<keyword evidence="2" id="KW-0732">Signal</keyword>
<feature type="compositionally biased region" description="Polar residues" evidence="1">
    <location>
        <begin position="205"/>
        <end position="216"/>
    </location>
</feature>
<proteinExistence type="predicted"/>
<dbReference type="Proteomes" id="UP000517252">
    <property type="component" value="Unassembled WGS sequence"/>
</dbReference>
<feature type="compositionally biased region" description="Pro residues" evidence="1">
    <location>
        <begin position="237"/>
        <end position="250"/>
    </location>
</feature>
<feature type="chain" id="PRO_5028483172" evidence="2">
    <location>
        <begin position="19"/>
        <end position="250"/>
    </location>
</feature>
<evidence type="ECO:0000256" key="2">
    <source>
        <dbReference type="SAM" id="SignalP"/>
    </source>
</evidence>